<keyword evidence="3" id="KW-1185">Reference proteome</keyword>
<feature type="non-terminal residue" evidence="2">
    <location>
        <position position="207"/>
    </location>
</feature>
<feature type="non-terminal residue" evidence="2">
    <location>
        <position position="1"/>
    </location>
</feature>
<evidence type="ECO:0000313" key="3">
    <source>
        <dbReference type="Proteomes" id="UP000228934"/>
    </source>
</evidence>
<sequence>WVPPPSPSPGPSSLVWKFRGTLHRIKKKKWRRGHPKNPYQTLIRAHNLAGRRKRGGMRDRPPPEPYQATCPQHPPKAPCPHVDGDKGLIPISLAQWLWGYAVGGLIGIWKPPLTRGPPDPGPPCELVTGTLYPYHFTKKSFKNSKKDRRHFGTSPLLKNKKIKMSSNVHSSSITSPNETKKGKKRNSSASMGGSRRVPLLLALTAVI</sequence>
<dbReference type="Proteomes" id="UP000228934">
    <property type="component" value="Unassembled WGS sequence"/>
</dbReference>
<feature type="region of interest" description="Disordered" evidence="1">
    <location>
        <begin position="143"/>
        <end position="193"/>
    </location>
</feature>
<dbReference type="EMBL" id="KV922534">
    <property type="protein sequence ID" value="PIO05212.1"/>
    <property type="molecule type" value="Genomic_DNA"/>
</dbReference>
<name>A0A2G9PPC5_AQUCT</name>
<accession>A0A2G9PPC5</accession>
<dbReference type="AlphaFoldDB" id="A0A2G9PPC5"/>
<feature type="compositionally biased region" description="Polar residues" evidence="1">
    <location>
        <begin position="164"/>
        <end position="177"/>
    </location>
</feature>
<reference evidence="3" key="1">
    <citation type="journal article" date="2017" name="Nat. Commun.">
        <title>The North American bullfrog draft genome provides insight into hormonal regulation of long noncoding RNA.</title>
        <authorList>
            <person name="Hammond S.A."/>
            <person name="Warren R.L."/>
            <person name="Vandervalk B.P."/>
            <person name="Kucuk E."/>
            <person name="Khan H."/>
            <person name="Gibb E.A."/>
            <person name="Pandoh P."/>
            <person name="Kirk H."/>
            <person name="Zhao Y."/>
            <person name="Jones M."/>
            <person name="Mungall A.J."/>
            <person name="Coope R."/>
            <person name="Pleasance S."/>
            <person name="Moore R.A."/>
            <person name="Holt R.A."/>
            <person name="Round J.M."/>
            <person name="Ohora S."/>
            <person name="Walle B.V."/>
            <person name="Veldhoen N."/>
            <person name="Helbing C.C."/>
            <person name="Birol I."/>
        </authorList>
    </citation>
    <scope>NUCLEOTIDE SEQUENCE [LARGE SCALE GENOMIC DNA]</scope>
</reference>
<proteinExistence type="predicted"/>
<gene>
    <name evidence="2" type="ORF">AB205_0049960</name>
</gene>
<evidence type="ECO:0000256" key="1">
    <source>
        <dbReference type="SAM" id="MobiDB-lite"/>
    </source>
</evidence>
<evidence type="ECO:0000313" key="2">
    <source>
        <dbReference type="EMBL" id="PIO05212.1"/>
    </source>
</evidence>
<protein>
    <submittedName>
        <fullName evidence="2">Uncharacterized protein</fullName>
    </submittedName>
</protein>
<feature type="region of interest" description="Disordered" evidence="1">
    <location>
        <begin position="50"/>
        <end position="74"/>
    </location>
</feature>
<organism evidence="2 3">
    <name type="scientific">Aquarana catesbeiana</name>
    <name type="common">American bullfrog</name>
    <name type="synonym">Rana catesbeiana</name>
    <dbReference type="NCBI Taxonomy" id="8400"/>
    <lineage>
        <taxon>Eukaryota</taxon>
        <taxon>Metazoa</taxon>
        <taxon>Chordata</taxon>
        <taxon>Craniata</taxon>
        <taxon>Vertebrata</taxon>
        <taxon>Euteleostomi</taxon>
        <taxon>Amphibia</taxon>
        <taxon>Batrachia</taxon>
        <taxon>Anura</taxon>
        <taxon>Neobatrachia</taxon>
        <taxon>Ranoidea</taxon>
        <taxon>Ranidae</taxon>
        <taxon>Aquarana</taxon>
    </lineage>
</organism>